<comment type="caution">
    <text evidence="1">The sequence shown here is derived from an EMBL/GenBank/DDBJ whole genome shotgun (WGS) entry which is preliminary data.</text>
</comment>
<dbReference type="Proteomes" id="UP001165960">
    <property type="component" value="Unassembled WGS sequence"/>
</dbReference>
<accession>A0ACC2TN34</accession>
<keyword evidence="2" id="KW-1185">Reference proteome</keyword>
<evidence type="ECO:0000313" key="1">
    <source>
        <dbReference type="EMBL" id="KAJ9076034.1"/>
    </source>
</evidence>
<reference evidence="1" key="1">
    <citation type="submission" date="2022-04" db="EMBL/GenBank/DDBJ databases">
        <title>Genome of the entomopathogenic fungus Entomophthora muscae.</title>
        <authorList>
            <person name="Elya C."/>
            <person name="Lovett B.R."/>
            <person name="Lee E."/>
            <person name="Macias A.M."/>
            <person name="Hajek A.E."/>
            <person name="De Bivort B.L."/>
            <person name="Kasson M.T."/>
            <person name="De Fine Licht H.H."/>
            <person name="Stajich J.E."/>
        </authorList>
    </citation>
    <scope>NUCLEOTIDE SEQUENCE</scope>
    <source>
        <strain evidence="1">Berkeley</strain>
    </source>
</reference>
<name>A0ACC2TN34_9FUNG</name>
<sequence length="321" mass="36608">MSASSLYPPIEPFFKGELKVSDLHTIYYEQCGNKDGIPAVFLHGGPGGGIHESDRCFFDPKAYHVILIDQRGAGKSTPAFSLEENDTWSLVKDIEKIREHLKIEKWLVFGGSWGSTLSLAYAESHIERVSALVLRGIFMLRDEEIRWFYQEGASFIFPDKWEKYIEPIPENERHDFVSAYYKRLTGDDESVRLRCAKAWSTWEMATCRLKVDPLKINEASDDKFALAFARIECHYFINKGFFTPDQLLNNAHIIRESGIPVSIIQGRYDVVCPAKTAWDLYKKIPNADFHLVEDAGHSTSEVGISKLLVQATDKYKTILSK</sequence>
<evidence type="ECO:0000313" key="2">
    <source>
        <dbReference type="Proteomes" id="UP001165960"/>
    </source>
</evidence>
<proteinExistence type="predicted"/>
<organism evidence="1 2">
    <name type="scientific">Entomophthora muscae</name>
    <dbReference type="NCBI Taxonomy" id="34485"/>
    <lineage>
        <taxon>Eukaryota</taxon>
        <taxon>Fungi</taxon>
        <taxon>Fungi incertae sedis</taxon>
        <taxon>Zoopagomycota</taxon>
        <taxon>Entomophthoromycotina</taxon>
        <taxon>Entomophthoromycetes</taxon>
        <taxon>Entomophthorales</taxon>
        <taxon>Entomophthoraceae</taxon>
        <taxon>Entomophthora</taxon>
    </lineage>
</organism>
<protein>
    <submittedName>
        <fullName evidence="1">Uncharacterized protein</fullName>
    </submittedName>
</protein>
<gene>
    <name evidence="1" type="ORF">DSO57_1030008</name>
</gene>
<dbReference type="EMBL" id="QTSX02002332">
    <property type="protein sequence ID" value="KAJ9076034.1"/>
    <property type="molecule type" value="Genomic_DNA"/>
</dbReference>